<dbReference type="Proteomes" id="UP000072520">
    <property type="component" value="Unassembled WGS sequence"/>
</dbReference>
<proteinExistence type="predicted"/>
<gene>
    <name evidence="1" type="ORF">RSA13_18020</name>
</gene>
<accession>A0AB34VD41</accession>
<comment type="caution">
    <text evidence="1">The sequence shown here is derived from an EMBL/GenBank/DDBJ whole genome shotgun (WGS) entry which is preliminary data.</text>
</comment>
<name>A0AB34VD41_9GAMM</name>
<organism evidence="1 2">
    <name type="scientific">Pantoea stewartii</name>
    <dbReference type="NCBI Taxonomy" id="66269"/>
    <lineage>
        <taxon>Bacteria</taxon>
        <taxon>Pseudomonadati</taxon>
        <taxon>Pseudomonadota</taxon>
        <taxon>Gammaproteobacteria</taxon>
        <taxon>Enterobacterales</taxon>
        <taxon>Erwiniaceae</taxon>
        <taxon>Pantoea</taxon>
    </lineage>
</organism>
<protein>
    <submittedName>
        <fullName evidence="1">Uncharacterized protein</fullName>
    </submittedName>
</protein>
<dbReference type="AlphaFoldDB" id="A0AB34VD41"/>
<evidence type="ECO:0000313" key="1">
    <source>
        <dbReference type="EMBL" id="KTS94584.1"/>
    </source>
</evidence>
<reference evidence="1 2" key="1">
    <citation type="journal article" date="2016" name="Front. Microbiol.">
        <title>Genomic Resource of Rice Seed Associated Bacteria.</title>
        <authorList>
            <person name="Midha S."/>
            <person name="Bansal K."/>
            <person name="Sharma S."/>
            <person name="Kumar N."/>
            <person name="Patil P.P."/>
            <person name="Chaudhry V."/>
            <person name="Patil P.B."/>
        </authorList>
    </citation>
    <scope>NUCLEOTIDE SEQUENCE [LARGE SCALE GENOMIC DNA]</scope>
    <source>
        <strain evidence="1 2">RSA13</strain>
    </source>
</reference>
<dbReference type="RefSeq" id="WP_058708285.1">
    <property type="nucleotide sequence ID" value="NZ_LDSI01000027.1"/>
</dbReference>
<sequence length="117" mass="13234">MSVSIECDVAQNETDCVKLATIIKRNILKITESLVGDLQWYSANAQLVPDSLKVIDVQMTGPNRFKLLYDFQWNLFNPCLDLNETITQNEQVSFHIGPASLVFEPIENHRPSPGDEL</sequence>
<evidence type="ECO:0000313" key="2">
    <source>
        <dbReference type="Proteomes" id="UP000072520"/>
    </source>
</evidence>
<dbReference type="EMBL" id="LDSI01000027">
    <property type="protein sequence ID" value="KTS94584.1"/>
    <property type="molecule type" value="Genomic_DNA"/>
</dbReference>